<dbReference type="STRING" id="240303.SAMN05421677_10425"/>
<dbReference type="PROSITE" id="PS01039">
    <property type="entry name" value="SBP_BACTERIAL_3"/>
    <property type="match status" value="1"/>
</dbReference>
<evidence type="ECO:0000256" key="1">
    <source>
        <dbReference type="ARBA" id="ARBA00004196"/>
    </source>
</evidence>
<dbReference type="SUPFAM" id="SSF53850">
    <property type="entry name" value="Periplasmic binding protein-like II"/>
    <property type="match status" value="1"/>
</dbReference>
<dbReference type="Proteomes" id="UP000198860">
    <property type="component" value="Unassembled WGS sequence"/>
</dbReference>
<dbReference type="InterPro" id="IPR018313">
    <property type="entry name" value="SBP_3_CS"/>
</dbReference>
<evidence type="ECO:0000256" key="5">
    <source>
        <dbReference type="ARBA" id="ARBA00023288"/>
    </source>
</evidence>
<proteinExistence type="inferred from homology"/>
<dbReference type="Gene3D" id="3.40.190.10">
    <property type="entry name" value="Periplasmic binding protein-like II"/>
    <property type="match status" value="2"/>
</dbReference>
<dbReference type="GO" id="GO:0030313">
    <property type="term" value="C:cell envelope"/>
    <property type="evidence" value="ECO:0007669"/>
    <property type="project" value="UniProtKB-SubCell"/>
</dbReference>
<evidence type="ECO:0000256" key="4">
    <source>
        <dbReference type="ARBA" id="ARBA00023139"/>
    </source>
</evidence>
<evidence type="ECO:0000259" key="8">
    <source>
        <dbReference type="SMART" id="SM00062"/>
    </source>
</evidence>
<reference evidence="10" key="1">
    <citation type="submission" date="2016-10" db="EMBL/GenBank/DDBJ databases">
        <authorList>
            <person name="Varghese N."/>
            <person name="Submissions S."/>
        </authorList>
    </citation>
    <scope>NUCLEOTIDE SEQUENCE [LARGE SCALE GENOMIC DNA]</scope>
    <source>
        <strain evidence="10">CGMCC 1.3703</strain>
    </source>
</reference>
<dbReference type="AlphaFoldDB" id="A0A1H0IAK0"/>
<dbReference type="SMART" id="SM00062">
    <property type="entry name" value="PBPb"/>
    <property type="match status" value="1"/>
</dbReference>
<keyword evidence="10" id="KW-1185">Reference proteome</keyword>
<dbReference type="PANTHER" id="PTHR35936">
    <property type="entry name" value="MEMBRANE-BOUND LYTIC MUREIN TRANSGLYCOSYLASE F"/>
    <property type="match status" value="1"/>
</dbReference>
<dbReference type="OrthoDB" id="8613538at2"/>
<evidence type="ECO:0000313" key="9">
    <source>
        <dbReference type="EMBL" id="SDO28428.1"/>
    </source>
</evidence>
<evidence type="ECO:0000256" key="3">
    <source>
        <dbReference type="ARBA" id="ARBA00022729"/>
    </source>
</evidence>
<name>A0A1H0IAK0_HALAD</name>
<keyword evidence="3 7" id="KW-0732">Signal</keyword>
<dbReference type="InterPro" id="IPR001638">
    <property type="entry name" value="Solute-binding_3/MltF_N"/>
</dbReference>
<feature type="chain" id="PRO_5039319971" evidence="7">
    <location>
        <begin position="19"/>
        <end position="275"/>
    </location>
</feature>
<gene>
    <name evidence="9" type="ORF">SAMN05421677_10425</name>
</gene>
<dbReference type="CDD" id="cd13711">
    <property type="entry name" value="PBP2_Ngo0372_TcyA"/>
    <property type="match status" value="1"/>
</dbReference>
<dbReference type="Pfam" id="PF00497">
    <property type="entry name" value="SBP_bac_3"/>
    <property type="match status" value="1"/>
</dbReference>
<sequence length="275" mass="30638">MKKFFLLLFIGFLVVVLAACGSSEENDQTSSDEGNESGESEQTLLEQIQESGELVIGTEGTYRPYTFHDENDKLTGFDVEIAREVADRLGVKPVFNETKWDSMFAGLNAERFDMVANQVGITEERQEEYSFSNPYIQSSAVIVTHKDNESIGSFEDLEGVNAAQSMTSNYADIARENGAEITSVEGFNESMQLLATKRVEATVNDRLSVLDYLNNREEAPVKIAARQDDASQSGLLFRQGNEDLVKAVNEALQEMKDDGTYLEISEKWFGEDVSK</sequence>
<organism evidence="9 10">
    <name type="scientific">Halobacillus aidingensis</name>
    <dbReference type="NCBI Taxonomy" id="240303"/>
    <lineage>
        <taxon>Bacteria</taxon>
        <taxon>Bacillati</taxon>
        <taxon>Bacillota</taxon>
        <taxon>Bacilli</taxon>
        <taxon>Bacillales</taxon>
        <taxon>Bacillaceae</taxon>
        <taxon>Halobacillus</taxon>
    </lineage>
</organism>
<dbReference type="EMBL" id="FNIZ01000004">
    <property type="protein sequence ID" value="SDO28428.1"/>
    <property type="molecule type" value="Genomic_DNA"/>
</dbReference>
<feature type="signal peptide" evidence="7">
    <location>
        <begin position="1"/>
        <end position="18"/>
    </location>
</feature>
<dbReference type="RefSeq" id="WP_089651451.1">
    <property type="nucleotide sequence ID" value="NZ_FNIZ01000004.1"/>
</dbReference>
<dbReference type="PROSITE" id="PS51257">
    <property type="entry name" value="PROKAR_LIPOPROTEIN"/>
    <property type="match status" value="1"/>
</dbReference>
<comment type="similarity">
    <text evidence="2 6">Belongs to the bacterial solute-binding protein 3 family.</text>
</comment>
<evidence type="ECO:0000256" key="2">
    <source>
        <dbReference type="ARBA" id="ARBA00010333"/>
    </source>
</evidence>
<evidence type="ECO:0000313" key="10">
    <source>
        <dbReference type="Proteomes" id="UP000198860"/>
    </source>
</evidence>
<evidence type="ECO:0000256" key="6">
    <source>
        <dbReference type="RuleBase" id="RU003744"/>
    </source>
</evidence>
<comment type="subcellular location">
    <subcellularLocation>
        <location evidence="1">Cell envelope</location>
    </subcellularLocation>
</comment>
<feature type="domain" description="Solute-binding protein family 3/N-terminal" evidence="8">
    <location>
        <begin position="53"/>
        <end position="272"/>
    </location>
</feature>
<accession>A0A1H0IAK0</accession>
<evidence type="ECO:0000256" key="7">
    <source>
        <dbReference type="SAM" id="SignalP"/>
    </source>
</evidence>
<protein>
    <submittedName>
        <fullName evidence="9">Cystine transport system substrate-binding protein</fullName>
    </submittedName>
</protein>
<dbReference type="PANTHER" id="PTHR35936:SF34">
    <property type="entry name" value="ABC TRANSPORTER EXTRACELLULAR-BINDING PROTEIN YCKB-RELATED"/>
    <property type="match status" value="1"/>
</dbReference>
<keyword evidence="4" id="KW-0564">Palmitate</keyword>
<keyword evidence="5" id="KW-0449">Lipoprotein</keyword>